<name>A0A9X4KF85_9BACL</name>
<gene>
    <name evidence="2" type="ORF">OMP38_09165</name>
</gene>
<keyword evidence="1" id="KW-0812">Transmembrane</keyword>
<organism evidence="2 3">
    <name type="scientific">Cohnella ginsengisoli</name>
    <dbReference type="NCBI Taxonomy" id="425004"/>
    <lineage>
        <taxon>Bacteria</taxon>
        <taxon>Bacillati</taxon>
        <taxon>Bacillota</taxon>
        <taxon>Bacilli</taxon>
        <taxon>Bacillales</taxon>
        <taxon>Paenibacillaceae</taxon>
        <taxon>Cohnella</taxon>
    </lineage>
</organism>
<evidence type="ECO:0000313" key="2">
    <source>
        <dbReference type="EMBL" id="MDG0791018.1"/>
    </source>
</evidence>
<comment type="caution">
    <text evidence="2">The sequence shown here is derived from an EMBL/GenBank/DDBJ whole genome shotgun (WGS) entry which is preliminary data.</text>
</comment>
<dbReference type="AlphaFoldDB" id="A0A9X4KF85"/>
<keyword evidence="1" id="KW-1133">Transmembrane helix</keyword>
<proteinExistence type="predicted"/>
<accession>A0A9X4KF85</accession>
<evidence type="ECO:0000313" key="3">
    <source>
        <dbReference type="Proteomes" id="UP001153387"/>
    </source>
</evidence>
<sequence length="66" mass="7443">MRKYNFVRPVLLIVTALLVRSIVTNACLLLGMEAEPASSVGFMAMIVAAFIIFSRMNKRRRKPSDK</sequence>
<dbReference type="RefSeq" id="WP_277564801.1">
    <property type="nucleotide sequence ID" value="NZ_JAPDHZ010000002.1"/>
</dbReference>
<reference evidence="2 3" key="1">
    <citation type="submission" date="2022-10" db="EMBL/GenBank/DDBJ databases">
        <title>Comparative genomic analysis of Cohnella hashimotonis sp. nov., isolated from the International Space Station.</title>
        <authorList>
            <person name="Simpson A."/>
            <person name="Venkateswaran K."/>
        </authorList>
    </citation>
    <scope>NUCLEOTIDE SEQUENCE [LARGE SCALE GENOMIC DNA]</scope>
    <source>
        <strain evidence="2 3">DSM 18997</strain>
    </source>
</reference>
<keyword evidence="3" id="KW-1185">Reference proteome</keyword>
<evidence type="ECO:0000256" key="1">
    <source>
        <dbReference type="SAM" id="Phobius"/>
    </source>
</evidence>
<dbReference type="Proteomes" id="UP001153387">
    <property type="component" value="Unassembled WGS sequence"/>
</dbReference>
<protein>
    <submittedName>
        <fullName evidence="2">Uncharacterized protein</fullName>
    </submittedName>
</protein>
<keyword evidence="1" id="KW-0472">Membrane</keyword>
<dbReference type="EMBL" id="JAPDHZ010000002">
    <property type="protein sequence ID" value="MDG0791018.1"/>
    <property type="molecule type" value="Genomic_DNA"/>
</dbReference>
<feature type="transmembrane region" description="Helical" evidence="1">
    <location>
        <begin position="36"/>
        <end position="53"/>
    </location>
</feature>